<dbReference type="RefSeq" id="WP_419197814.1">
    <property type="nucleotide sequence ID" value="NZ_AJ249644.1"/>
</dbReference>
<keyword evidence="1" id="KW-1133">Transmembrane helix</keyword>
<evidence type="ECO:0000313" key="3">
    <source>
        <dbReference type="Proteomes" id="UP000464990"/>
    </source>
</evidence>
<proteinExistence type="predicted"/>
<dbReference type="EMBL" id="AJ249644">
    <property type="protein sequence ID" value="CAB56516.1"/>
    <property type="molecule type" value="Genomic_DNA"/>
</dbReference>
<keyword evidence="1" id="KW-0472">Membrane</keyword>
<dbReference type="AlphaFoldDB" id="Q9RLF0"/>
<gene>
    <name evidence="2" type="primary">mobB</name>
</gene>
<feature type="transmembrane region" description="Helical" evidence="1">
    <location>
        <begin position="71"/>
        <end position="92"/>
    </location>
</feature>
<reference evidence="2 3" key="1">
    <citation type="journal article" date="2001" name="Plasmid">
        <title>pUb6060: a broad-host-range, DNA polymerase-I-independent ColE2-like plasmid.</title>
        <authorList>
            <person name="Avison M.B."/>
            <person name="Walsh T.R."/>
            <person name="Bennett P.M."/>
        </authorList>
    </citation>
    <scope>NUCLEOTIDE SEQUENCE [LARGE SCALE GENOMIC DNA]</scope>
    <source>
        <strain evidence="2 3">O36:H34</strain>
        <plasmid evidence="3">Chromosome</plasmid>
    </source>
</reference>
<accession>Q9RLF0</accession>
<geneLocation type="plasmid" evidence="2">
    <name>p11184</name>
</geneLocation>
<protein>
    <submittedName>
        <fullName evidence="2">Putative mobilization protein</fullName>
    </submittedName>
</protein>
<keyword evidence="1" id="KW-0812">Transmembrane</keyword>
<keyword evidence="2" id="KW-0614">Plasmid</keyword>
<dbReference type="Proteomes" id="UP000464990">
    <property type="component" value="Plasmid p11184"/>
</dbReference>
<organism evidence="2 3">
    <name type="scientific">Plesiomonas shigelloides</name>
    <name type="common">Aeromonas shigelloides</name>
    <dbReference type="NCBI Taxonomy" id="703"/>
    <lineage>
        <taxon>Bacteria</taxon>
        <taxon>Pseudomonadati</taxon>
        <taxon>Pseudomonadota</taxon>
        <taxon>Gammaproteobacteria</taxon>
        <taxon>Enterobacterales</taxon>
        <taxon>Enterobacteriaceae</taxon>
        <taxon>Plesiomonas</taxon>
    </lineage>
</organism>
<evidence type="ECO:0000313" key="2">
    <source>
        <dbReference type="EMBL" id="CAB56516.1"/>
    </source>
</evidence>
<sequence length="161" mass="18095">MSEILNLAREFESKSKQQAKTTATSVASAFEKHEKRITEALKLSSGNIQTAIQEENDNQLKQIHRLVGMTWLYSLALSAILFATLIGVAWYLGTIVVERQNEISEQSQILQDLKSQTGAGVSIIHDSKNKSVYYLILPQGAKQIDEYKNAQHRQVIKYSAK</sequence>
<dbReference type="InterPro" id="IPR006922">
    <property type="entry name" value="MbeB-like"/>
</dbReference>
<evidence type="ECO:0000256" key="1">
    <source>
        <dbReference type="SAM" id="Phobius"/>
    </source>
</evidence>
<dbReference type="Pfam" id="PF04837">
    <property type="entry name" value="MbeB_N"/>
    <property type="match status" value="1"/>
</dbReference>
<name>Q9RLF0_PLESH</name>